<keyword evidence="9 10" id="KW-0539">Nucleus</keyword>
<evidence type="ECO:0000256" key="6">
    <source>
        <dbReference type="ARBA" id="ARBA00022833"/>
    </source>
</evidence>
<evidence type="ECO:0000256" key="7">
    <source>
        <dbReference type="ARBA" id="ARBA00023015"/>
    </source>
</evidence>
<dbReference type="Pfam" id="PF05129">
    <property type="entry name" value="Zn_ribbon_Elf1"/>
    <property type="match status" value="1"/>
</dbReference>
<comment type="subcellular location">
    <subcellularLocation>
        <location evidence="2 10">Nucleus</location>
    </subcellularLocation>
</comment>
<keyword evidence="6 10" id="KW-0862">Zinc</keyword>
<feature type="region of interest" description="Disordered" evidence="11">
    <location>
        <begin position="100"/>
        <end position="152"/>
    </location>
</feature>
<dbReference type="GO" id="GO:0006368">
    <property type="term" value="P:transcription elongation by RNA polymerase II"/>
    <property type="evidence" value="ECO:0007669"/>
    <property type="project" value="TreeGrafter"/>
</dbReference>
<name>M2YMJ3_DOTSN</name>
<dbReference type="HOGENOM" id="CLU_105983_0_2_1"/>
<accession>M2YMJ3</accession>
<evidence type="ECO:0000256" key="9">
    <source>
        <dbReference type="ARBA" id="ARBA00023242"/>
    </source>
</evidence>
<dbReference type="OrthoDB" id="445983at2759"/>
<proteinExistence type="inferred from homology"/>
<dbReference type="InterPro" id="IPR038567">
    <property type="entry name" value="T_Elf1_sf"/>
</dbReference>
<dbReference type="GO" id="GO:0008270">
    <property type="term" value="F:zinc ion binding"/>
    <property type="evidence" value="ECO:0007669"/>
    <property type="project" value="UniProtKB-KW"/>
</dbReference>
<organism evidence="12 13">
    <name type="scientific">Dothistroma septosporum (strain NZE10 / CBS 128990)</name>
    <name type="common">Red band needle blight fungus</name>
    <name type="synonym">Mycosphaerella pini</name>
    <dbReference type="NCBI Taxonomy" id="675120"/>
    <lineage>
        <taxon>Eukaryota</taxon>
        <taxon>Fungi</taxon>
        <taxon>Dikarya</taxon>
        <taxon>Ascomycota</taxon>
        <taxon>Pezizomycotina</taxon>
        <taxon>Dothideomycetes</taxon>
        <taxon>Dothideomycetidae</taxon>
        <taxon>Mycosphaerellales</taxon>
        <taxon>Mycosphaerellaceae</taxon>
        <taxon>Dothistroma</taxon>
    </lineage>
</organism>
<keyword evidence="7 10" id="KW-0805">Transcription regulation</keyword>
<feature type="compositionally biased region" description="Acidic residues" evidence="11">
    <location>
        <begin position="132"/>
        <end position="152"/>
    </location>
</feature>
<evidence type="ECO:0000256" key="2">
    <source>
        <dbReference type="ARBA" id="ARBA00004123"/>
    </source>
</evidence>
<keyword evidence="5 10" id="KW-0863">Zinc-finger</keyword>
<evidence type="ECO:0000256" key="5">
    <source>
        <dbReference type="ARBA" id="ARBA00022771"/>
    </source>
</evidence>
<comment type="similarity">
    <text evidence="3 10">Belongs to the ELOF1 family.</text>
</comment>
<dbReference type="InterPro" id="IPR007808">
    <property type="entry name" value="Elf1"/>
</dbReference>
<comment type="function">
    <text evidence="1 10">Transcription elongation factor implicated in the maintenance of proper chromatin structure in actively transcribed regions.</text>
</comment>
<dbReference type="Gene3D" id="2.20.25.190">
    <property type="match status" value="1"/>
</dbReference>
<feature type="region of interest" description="Disordered" evidence="11">
    <location>
        <begin position="1"/>
        <end position="28"/>
    </location>
</feature>
<feature type="compositionally biased region" description="Low complexity" evidence="11">
    <location>
        <begin position="103"/>
        <end position="119"/>
    </location>
</feature>
<dbReference type="PANTHER" id="PTHR20934">
    <property type="entry name" value="TRANSCRIPTION ELONGATION FACTOR 1 HOMOLOG"/>
    <property type="match status" value="1"/>
</dbReference>
<evidence type="ECO:0000256" key="3">
    <source>
        <dbReference type="ARBA" id="ARBA00009730"/>
    </source>
</evidence>
<reference evidence="13" key="1">
    <citation type="journal article" date="2012" name="PLoS Genet.">
        <title>The genomes of the fungal plant pathogens Cladosporium fulvum and Dothistroma septosporum reveal adaptation to different hosts and lifestyles but also signatures of common ancestry.</title>
        <authorList>
            <person name="de Wit P.J.G.M."/>
            <person name="van der Burgt A."/>
            <person name="Oekmen B."/>
            <person name="Stergiopoulos I."/>
            <person name="Abd-Elsalam K.A."/>
            <person name="Aerts A.L."/>
            <person name="Bahkali A.H."/>
            <person name="Beenen H.G."/>
            <person name="Chettri P."/>
            <person name="Cox M.P."/>
            <person name="Datema E."/>
            <person name="de Vries R.P."/>
            <person name="Dhillon B."/>
            <person name="Ganley A.R."/>
            <person name="Griffiths S.A."/>
            <person name="Guo Y."/>
            <person name="Hamelin R.C."/>
            <person name="Henrissat B."/>
            <person name="Kabir M.S."/>
            <person name="Jashni M.K."/>
            <person name="Kema G."/>
            <person name="Klaubauf S."/>
            <person name="Lapidus A."/>
            <person name="Levasseur A."/>
            <person name="Lindquist E."/>
            <person name="Mehrabi R."/>
            <person name="Ohm R.A."/>
            <person name="Owen T.J."/>
            <person name="Salamov A."/>
            <person name="Schwelm A."/>
            <person name="Schijlen E."/>
            <person name="Sun H."/>
            <person name="van den Burg H.A."/>
            <person name="van Ham R.C.H.J."/>
            <person name="Zhang S."/>
            <person name="Goodwin S.B."/>
            <person name="Grigoriev I.V."/>
            <person name="Collemare J."/>
            <person name="Bradshaw R.E."/>
        </authorList>
    </citation>
    <scope>NUCLEOTIDE SEQUENCE [LARGE SCALE GENOMIC DNA]</scope>
    <source>
        <strain evidence="13">NZE10 / CBS 128990</strain>
    </source>
</reference>
<dbReference type="eggNOG" id="KOG3214">
    <property type="taxonomic scope" value="Eukaryota"/>
</dbReference>
<sequence>MHEANATRYVVSETTMGKRKKSSRGPVKKQREVLATSFKCVFCNHETSVGVKIDKKAGVGNLHCKSCLQNFQTGVNYLSQPVDVYADWIDACDAVAKETAGTSAAAPASAHRQPQQPHARAGLAPGEKYTAEDDGFIDDDDADGEADFADED</sequence>
<dbReference type="Proteomes" id="UP000016933">
    <property type="component" value="Unassembled WGS sequence"/>
</dbReference>
<dbReference type="SUPFAM" id="SSF57783">
    <property type="entry name" value="Zinc beta-ribbon"/>
    <property type="match status" value="1"/>
</dbReference>
<reference evidence="12 13" key="2">
    <citation type="journal article" date="2012" name="PLoS Pathog.">
        <title>Diverse lifestyles and strategies of plant pathogenesis encoded in the genomes of eighteen Dothideomycetes fungi.</title>
        <authorList>
            <person name="Ohm R.A."/>
            <person name="Feau N."/>
            <person name="Henrissat B."/>
            <person name="Schoch C.L."/>
            <person name="Horwitz B.A."/>
            <person name="Barry K.W."/>
            <person name="Condon B.J."/>
            <person name="Copeland A.C."/>
            <person name="Dhillon B."/>
            <person name="Glaser F."/>
            <person name="Hesse C.N."/>
            <person name="Kosti I."/>
            <person name="LaButti K."/>
            <person name="Lindquist E.A."/>
            <person name="Lucas S."/>
            <person name="Salamov A.A."/>
            <person name="Bradshaw R.E."/>
            <person name="Ciuffetti L."/>
            <person name="Hamelin R.C."/>
            <person name="Kema G.H.J."/>
            <person name="Lawrence C."/>
            <person name="Scott J.A."/>
            <person name="Spatafora J.W."/>
            <person name="Turgeon B.G."/>
            <person name="de Wit P.J.G.M."/>
            <person name="Zhong S."/>
            <person name="Goodwin S.B."/>
            <person name="Grigoriev I.V."/>
        </authorList>
    </citation>
    <scope>NUCLEOTIDE SEQUENCE [LARGE SCALE GENOMIC DNA]</scope>
    <source>
        <strain evidence="13">NZE10 / CBS 128990</strain>
    </source>
</reference>
<feature type="compositionally biased region" description="Basic residues" evidence="11">
    <location>
        <begin position="17"/>
        <end position="28"/>
    </location>
</feature>
<keyword evidence="13" id="KW-1185">Reference proteome</keyword>
<keyword evidence="8 10" id="KW-0804">Transcription</keyword>
<evidence type="ECO:0000256" key="10">
    <source>
        <dbReference type="RuleBase" id="RU364033"/>
    </source>
</evidence>
<dbReference type="PANTHER" id="PTHR20934:SF0">
    <property type="entry name" value="TRANSCRIPTION ELONGATION FACTOR 1 HOMOLOG"/>
    <property type="match status" value="1"/>
</dbReference>
<dbReference type="GO" id="GO:0008023">
    <property type="term" value="C:transcription elongation factor complex"/>
    <property type="evidence" value="ECO:0007669"/>
    <property type="project" value="TreeGrafter"/>
</dbReference>
<gene>
    <name evidence="12" type="ORF">DOTSEDRAFT_25176</name>
</gene>
<evidence type="ECO:0000313" key="12">
    <source>
        <dbReference type="EMBL" id="EME43201.1"/>
    </source>
</evidence>
<protein>
    <recommendedName>
        <fullName evidence="10">Transcription elongation factor 1 homolog</fullName>
    </recommendedName>
</protein>
<evidence type="ECO:0000313" key="13">
    <source>
        <dbReference type="Proteomes" id="UP000016933"/>
    </source>
</evidence>
<dbReference type="FunFam" id="2.20.25.190:FF:000001">
    <property type="entry name" value="Transcription elongation factor 1 homolog"/>
    <property type="match status" value="1"/>
</dbReference>
<evidence type="ECO:0000256" key="8">
    <source>
        <dbReference type="ARBA" id="ARBA00023163"/>
    </source>
</evidence>
<dbReference type="GO" id="GO:0000993">
    <property type="term" value="F:RNA polymerase II complex binding"/>
    <property type="evidence" value="ECO:0007669"/>
    <property type="project" value="TreeGrafter"/>
</dbReference>
<dbReference type="EMBL" id="KB446540">
    <property type="protein sequence ID" value="EME43201.1"/>
    <property type="molecule type" value="Genomic_DNA"/>
</dbReference>
<dbReference type="OMA" id="YLDCKIC"/>
<dbReference type="STRING" id="675120.M2YMJ3"/>
<evidence type="ECO:0000256" key="1">
    <source>
        <dbReference type="ARBA" id="ARBA00003357"/>
    </source>
</evidence>
<evidence type="ECO:0000256" key="11">
    <source>
        <dbReference type="SAM" id="MobiDB-lite"/>
    </source>
</evidence>
<evidence type="ECO:0000256" key="4">
    <source>
        <dbReference type="ARBA" id="ARBA00022723"/>
    </source>
</evidence>
<keyword evidence="4 10" id="KW-0479">Metal-binding</keyword>
<dbReference type="AlphaFoldDB" id="M2YMJ3"/>